<feature type="transmembrane region" description="Helical" evidence="5">
    <location>
        <begin position="75"/>
        <end position="96"/>
    </location>
</feature>
<dbReference type="GO" id="GO:0016020">
    <property type="term" value="C:membrane"/>
    <property type="evidence" value="ECO:0007669"/>
    <property type="project" value="UniProtKB-SubCell"/>
</dbReference>
<evidence type="ECO:0000256" key="5">
    <source>
        <dbReference type="SAM" id="Phobius"/>
    </source>
</evidence>
<feature type="transmembrane region" description="Helical" evidence="5">
    <location>
        <begin position="12"/>
        <end position="31"/>
    </location>
</feature>
<name>A0A8H5Y9Y9_9HYPO</name>
<comment type="subcellular location">
    <subcellularLocation>
        <location evidence="1">Membrane</location>
        <topology evidence="1">Multi-pass membrane protein</topology>
    </subcellularLocation>
</comment>
<feature type="transmembrane region" description="Helical" evidence="5">
    <location>
        <begin position="196"/>
        <end position="214"/>
    </location>
</feature>
<gene>
    <name evidence="6" type="ORF">FMUND_11009</name>
</gene>
<feature type="transmembrane region" description="Helical" evidence="5">
    <location>
        <begin position="152"/>
        <end position="175"/>
    </location>
</feature>
<dbReference type="PANTHER" id="PTHR31465:SF35">
    <property type="entry name" value="RTA1 DOMAIN PROTEIN-RELATED"/>
    <property type="match status" value="1"/>
</dbReference>
<accession>A0A8H5Y9Y9</accession>
<proteinExistence type="predicted"/>
<dbReference type="OrthoDB" id="3358017at2759"/>
<dbReference type="AlphaFoldDB" id="A0A8H5Y9Y9"/>
<sequence length="284" mass="31740">MPNDRYKYDPSMVAAVIFIVGFAVSGLFHTWQVVRLRSWYFIPFIIGCAVEAIGYGGRALSASEKPGEWTQGPYIIQALLLLLGPPFYAASIYMVLGRLIRLLEADRYSMVRLKWLTKIFLLGDIVSIVAQGMGGGMLAGADDAAGRDRGQAIIIAGLFVQLIFFGFFIIVSVVFHLRIHREPTSASRKIQTSWKTLLVILYVSSGLIIIRSIFRVVEYIMGQDGELMSKEAYLYVFDAFLMLAVTVSFNVFHPSAIINKESMQRVHNSDSEHHLGTSDQMQNA</sequence>
<dbReference type="Proteomes" id="UP000544331">
    <property type="component" value="Unassembled WGS sequence"/>
</dbReference>
<protein>
    <submittedName>
        <fullName evidence="6">Rta1 domain-containing protein</fullName>
    </submittedName>
</protein>
<keyword evidence="3 5" id="KW-1133">Transmembrane helix</keyword>
<organism evidence="6 7">
    <name type="scientific">Fusarium mundagurra</name>
    <dbReference type="NCBI Taxonomy" id="1567541"/>
    <lineage>
        <taxon>Eukaryota</taxon>
        <taxon>Fungi</taxon>
        <taxon>Dikarya</taxon>
        <taxon>Ascomycota</taxon>
        <taxon>Pezizomycotina</taxon>
        <taxon>Sordariomycetes</taxon>
        <taxon>Hypocreomycetidae</taxon>
        <taxon>Hypocreales</taxon>
        <taxon>Nectriaceae</taxon>
        <taxon>Fusarium</taxon>
        <taxon>Fusarium fujikuroi species complex</taxon>
    </lineage>
</organism>
<evidence type="ECO:0000256" key="1">
    <source>
        <dbReference type="ARBA" id="ARBA00004141"/>
    </source>
</evidence>
<evidence type="ECO:0000256" key="4">
    <source>
        <dbReference type="ARBA" id="ARBA00023136"/>
    </source>
</evidence>
<dbReference type="PANTHER" id="PTHR31465">
    <property type="entry name" value="PROTEIN RTA1-RELATED"/>
    <property type="match status" value="1"/>
</dbReference>
<feature type="transmembrane region" description="Helical" evidence="5">
    <location>
        <begin position="116"/>
        <end position="140"/>
    </location>
</feature>
<evidence type="ECO:0000313" key="7">
    <source>
        <dbReference type="Proteomes" id="UP000544331"/>
    </source>
</evidence>
<dbReference type="InterPro" id="IPR007568">
    <property type="entry name" value="RTA1"/>
</dbReference>
<keyword evidence="4 5" id="KW-0472">Membrane</keyword>
<evidence type="ECO:0000256" key="2">
    <source>
        <dbReference type="ARBA" id="ARBA00022692"/>
    </source>
</evidence>
<comment type="caution">
    <text evidence="6">The sequence shown here is derived from an EMBL/GenBank/DDBJ whole genome shotgun (WGS) entry which is preliminary data.</text>
</comment>
<reference evidence="6 7" key="1">
    <citation type="submission" date="2020-05" db="EMBL/GenBank/DDBJ databases">
        <title>Identification and distribution of gene clusters putatively required for synthesis of sphingolipid metabolism inhibitors in phylogenetically diverse species of the filamentous fungus Fusarium.</title>
        <authorList>
            <person name="Kim H.-S."/>
            <person name="Busman M."/>
            <person name="Brown D.W."/>
            <person name="Divon H."/>
            <person name="Uhlig S."/>
            <person name="Proctor R.H."/>
        </authorList>
    </citation>
    <scope>NUCLEOTIDE SEQUENCE [LARGE SCALE GENOMIC DNA]</scope>
    <source>
        <strain evidence="6 7">NRRL 66235</strain>
    </source>
</reference>
<feature type="transmembrane region" description="Helical" evidence="5">
    <location>
        <begin position="234"/>
        <end position="253"/>
    </location>
</feature>
<keyword evidence="7" id="KW-1185">Reference proteome</keyword>
<feature type="transmembrane region" description="Helical" evidence="5">
    <location>
        <begin position="38"/>
        <end position="55"/>
    </location>
</feature>
<dbReference type="EMBL" id="JAAOAN010000415">
    <property type="protein sequence ID" value="KAF5707601.1"/>
    <property type="molecule type" value="Genomic_DNA"/>
</dbReference>
<keyword evidence="2 5" id="KW-0812">Transmembrane</keyword>
<dbReference type="Pfam" id="PF04479">
    <property type="entry name" value="RTA1"/>
    <property type="match status" value="1"/>
</dbReference>
<evidence type="ECO:0000256" key="3">
    <source>
        <dbReference type="ARBA" id="ARBA00022989"/>
    </source>
</evidence>
<evidence type="ECO:0000313" key="6">
    <source>
        <dbReference type="EMBL" id="KAF5707601.1"/>
    </source>
</evidence>